<accession>A0A1A8WPQ3</accession>
<reference evidence="3" key="1">
    <citation type="submission" date="2016-05" db="EMBL/GenBank/DDBJ databases">
        <authorList>
            <person name="Naeem Raeece"/>
        </authorList>
    </citation>
    <scope>NUCLEOTIDE SEQUENCE [LARGE SCALE GENOMIC DNA]</scope>
</reference>
<dbReference type="AlphaFoldDB" id="A0A1A8WPQ3"/>
<evidence type="ECO:0000313" key="2">
    <source>
        <dbReference type="EMBL" id="SBS94255.1"/>
    </source>
</evidence>
<feature type="region of interest" description="Disordered" evidence="1">
    <location>
        <begin position="1"/>
        <end position="26"/>
    </location>
</feature>
<feature type="compositionally biased region" description="Polar residues" evidence="1">
    <location>
        <begin position="8"/>
        <end position="19"/>
    </location>
</feature>
<proteinExistence type="predicted"/>
<dbReference type="EMBL" id="FLQW01002803">
    <property type="protein sequence ID" value="SBS94255.1"/>
    <property type="molecule type" value="Genomic_DNA"/>
</dbReference>
<evidence type="ECO:0000313" key="3">
    <source>
        <dbReference type="Proteomes" id="UP000078597"/>
    </source>
</evidence>
<sequence>YNLDKSFANKNSEKSSLNSRTDRLLSRSEKETKNVILKYTLSGNRSNISENEENNSK</sequence>
<organism evidence="2 3">
    <name type="scientific">Plasmodium malariae</name>
    <dbReference type="NCBI Taxonomy" id="5858"/>
    <lineage>
        <taxon>Eukaryota</taxon>
        <taxon>Sar</taxon>
        <taxon>Alveolata</taxon>
        <taxon>Apicomplexa</taxon>
        <taxon>Aconoidasida</taxon>
        <taxon>Haemosporida</taxon>
        <taxon>Plasmodiidae</taxon>
        <taxon>Plasmodium</taxon>
        <taxon>Plasmodium (Plasmodium)</taxon>
    </lineage>
</organism>
<gene>
    <name evidence="2" type="ORF">PMALA_042720</name>
</gene>
<protein>
    <submittedName>
        <fullName evidence="2">Uncharacterized protein</fullName>
    </submittedName>
</protein>
<name>A0A1A8WPQ3_PLAMA</name>
<evidence type="ECO:0000256" key="1">
    <source>
        <dbReference type="SAM" id="MobiDB-lite"/>
    </source>
</evidence>
<dbReference type="Proteomes" id="UP000078597">
    <property type="component" value="Unassembled WGS sequence"/>
</dbReference>
<feature type="non-terminal residue" evidence="2">
    <location>
        <position position="1"/>
    </location>
</feature>